<dbReference type="PANTHER" id="PTHR23408:SF3">
    <property type="entry name" value="METHYLMALONIC ACIDURIA TYPE A PROTEIN, MITOCHONDRIAL"/>
    <property type="match status" value="1"/>
</dbReference>
<evidence type="ECO:0000259" key="2">
    <source>
        <dbReference type="SMART" id="SM00382"/>
    </source>
</evidence>
<gene>
    <name evidence="3" type="ORF">QO006_000683</name>
</gene>
<evidence type="ECO:0000256" key="1">
    <source>
        <dbReference type="ARBA" id="ARBA00009625"/>
    </source>
</evidence>
<dbReference type="EMBL" id="JAURUR010000001">
    <property type="protein sequence ID" value="MDP9763270.1"/>
    <property type="molecule type" value="Genomic_DNA"/>
</dbReference>
<dbReference type="PANTHER" id="PTHR23408">
    <property type="entry name" value="METHYLMALONYL-COA MUTASE"/>
    <property type="match status" value="1"/>
</dbReference>
<dbReference type="InterPro" id="IPR005129">
    <property type="entry name" value="GTPase_ArgK"/>
</dbReference>
<dbReference type="Pfam" id="PF03308">
    <property type="entry name" value="MeaB"/>
    <property type="match status" value="1"/>
</dbReference>
<keyword evidence="3" id="KW-0418">Kinase</keyword>
<comment type="similarity">
    <text evidence="1">Belongs to the SIMIBI class G3E GTPase family. ArgK/MeaB subfamily.</text>
</comment>
<dbReference type="Gene3D" id="3.40.50.300">
    <property type="entry name" value="P-loop containing nucleotide triphosphate hydrolases"/>
    <property type="match status" value="1"/>
</dbReference>
<dbReference type="Gene3D" id="1.20.5.170">
    <property type="match status" value="1"/>
</dbReference>
<sequence>MSDSPALAAPEPVHPLALPLLSGSRRALAKAITLTESTRPEHEVQAQRLLAQVLPRAGRSIRVGLTGVPGVGKSTFIEALGVWLANQGRRVAVLAVDPSSARTGGSIMGDKTRMPALTVHPNAFIRPSPSGGTLGGVARRTRETITLCEAAGYDVLLVETVGVGQSETQVAAMTDLFVLLTLPNAGDELQGIKRGIMELADLCVVNKADTNPKAATRAQTELRTALTLLTPHDAPWRPVALKASAVTGEGIPEVWAQVEQYAATVDLGARRHKQTAVWFDDLLREAAWKAFRAGVGAERIAQLRAEVQAGALTPVQGVQALLPQMWS</sequence>
<dbReference type="Proteomes" id="UP001232163">
    <property type="component" value="Unassembled WGS sequence"/>
</dbReference>
<dbReference type="EC" id="2.7.-.-" evidence="3"/>
<organism evidence="3 4">
    <name type="scientific">Deinococcus enclensis</name>
    <dbReference type="NCBI Taxonomy" id="1049582"/>
    <lineage>
        <taxon>Bacteria</taxon>
        <taxon>Thermotogati</taxon>
        <taxon>Deinococcota</taxon>
        <taxon>Deinococci</taxon>
        <taxon>Deinococcales</taxon>
        <taxon>Deinococcaceae</taxon>
        <taxon>Deinococcus</taxon>
    </lineage>
</organism>
<dbReference type="Gene3D" id="1.10.287.130">
    <property type="match status" value="1"/>
</dbReference>
<proteinExistence type="inferred from homology"/>
<accession>A0ABT9M9P2</accession>
<dbReference type="InterPro" id="IPR027417">
    <property type="entry name" value="P-loop_NTPase"/>
</dbReference>
<comment type="caution">
    <text evidence="3">The sequence shown here is derived from an EMBL/GenBank/DDBJ whole genome shotgun (WGS) entry which is preliminary data.</text>
</comment>
<dbReference type="GO" id="GO:0016301">
    <property type="term" value="F:kinase activity"/>
    <property type="evidence" value="ECO:0007669"/>
    <property type="project" value="UniProtKB-KW"/>
</dbReference>
<reference evidence="3 4" key="1">
    <citation type="submission" date="2023-07" db="EMBL/GenBank/DDBJ databases">
        <title>Genomic Encyclopedia of Type Strains, Phase IV (KMG-IV): sequencing the most valuable type-strain genomes for metagenomic binning, comparative biology and taxonomic classification.</title>
        <authorList>
            <person name="Goeker M."/>
        </authorList>
    </citation>
    <scope>NUCLEOTIDE SEQUENCE [LARGE SCALE GENOMIC DNA]</scope>
    <source>
        <strain evidence="3 4">NIO-1023</strain>
    </source>
</reference>
<dbReference type="NCBIfam" id="TIGR00750">
    <property type="entry name" value="lao"/>
    <property type="match status" value="1"/>
</dbReference>
<name>A0ABT9M9P2_9DEIO</name>
<evidence type="ECO:0000313" key="4">
    <source>
        <dbReference type="Proteomes" id="UP001232163"/>
    </source>
</evidence>
<evidence type="ECO:0000313" key="3">
    <source>
        <dbReference type="EMBL" id="MDP9763270.1"/>
    </source>
</evidence>
<dbReference type="RefSeq" id="WP_307464117.1">
    <property type="nucleotide sequence ID" value="NZ_JAURUR010000001.1"/>
</dbReference>
<protein>
    <submittedName>
        <fullName evidence="3">LAO/AO transport system kinase</fullName>
        <ecNumber evidence="3">2.7.-.-</ecNumber>
    </submittedName>
</protein>
<feature type="domain" description="AAA+ ATPase" evidence="2">
    <location>
        <begin position="59"/>
        <end position="226"/>
    </location>
</feature>
<dbReference type="NCBIfam" id="NF006958">
    <property type="entry name" value="PRK09435.1"/>
    <property type="match status" value="1"/>
</dbReference>
<dbReference type="SUPFAM" id="SSF52540">
    <property type="entry name" value="P-loop containing nucleoside triphosphate hydrolases"/>
    <property type="match status" value="1"/>
</dbReference>
<dbReference type="InterPro" id="IPR003593">
    <property type="entry name" value="AAA+_ATPase"/>
</dbReference>
<keyword evidence="3" id="KW-0808">Transferase</keyword>
<dbReference type="CDD" id="cd03114">
    <property type="entry name" value="MMAA-like"/>
    <property type="match status" value="1"/>
</dbReference>
<dbReference type="SMART" id="SM00382">
    <property type="entry name" value="AAA"/>
    <property type="match status" value="1"/>
</dbReference>
<keyword evidence="4" id="KW-1185">Reference proteome</keyword>